<reference evidence="2" key="1">
    <citation type="submission" date="2021-01" db="EMBL/GenBank/DDBJ databases">
        <title>Whole genome shotgun sequence of Virgisporangium aliadipatigenens NBRC 105644.</title>
        <authorList>
            <person name="Komaki H."/>
            <person name="Tamura T."/>
        </authorList>
    </citation>
    <scope>NUCLEOTIDE SEQUENCE</scope>
    <source>
        <strain evidence="2">NBRC 105644</strain>
    </source>
</reference>
<dbReference type="InterPro" id="IPR000073">
    <property type="entry name" value="AB_hydrolase_1"/>
</dbReference>
<dbReference type="Proteomes" id="UP000619260">
    <property type="component" value="Unassembled WGS sequence"/>
</dbReference>
<dbReference type="PRINTS" id="PR00111">
    <property type="entry name" value="ABHYDROLASE"/>
</dbReference>
<evidence type="ECO:0000313" key="3">
    <source>
        <dbReference type="Proteomes" id="UP000619260"/>
    </source>
</evidence>
<evidence type="ECO:0000313" key="2">
    <source>
        <dbReference type="EMBL" id="GIJ45488.1"/>
    </source>
</evidence>
<proteinExistence type="predicted"/>
<comment type="caution">
    <text evidence="2">The sequence shown here is derived from an EMBL/GenBank/DDBJ whole genome shotgun (WGS) entry which is preliminary data.</text>
</comment>
<dbReference type="GO" id="GO:0016787">
    <property type="term" value="F:hydrolase activity"/>
    <property type="evidence" value="ECO:0007669"/>
    <property type="project" value="UniProtKB-KW"/>
</dbReference>
<sequence length="264" mass="27719">MSVNYSVVGAGEPLVLLHGLGHRWQAWEPVLDRLAAQHRVYAVDLPGFGLSPLPAGELPDGMPGVLEAVHAFLDALGLERPHVCGNSLGGAVALELAVTGRAASATALSPAGFCTEAEARRAVAILRRMRLSTLPPAAVLRLALAVPFVRAWSFGPLVTKPAALAGERALGDALALRNSTGFRAVARAAHHYRFAGAPSVPVTVAWGSADRILQPHQAERARELLPHARHVALPGCGHVPMSDAPDLVADLILSTTRTRHHSGS</sequence>
<dbReference type="AlphaFoldDB" id="A0A8J3YKH0"/>
<name>A0A8J3YKH0_9ACTN</name>
<feature type="domain" description="AB hydrolase-1" evidence="1">
    <location>
        <begin position="13"/>
        <end position="244"/>
    </location>
</feature>
<keyword evidence="3" id="KW-1185">Reference proteome</keyword>
<dbReference type="InterPro" id="IPR029058">
    <property type="entry name" value="AB_hydrolase_fold"/>
</dbReference>
<accession>A0A8J3YKH0</accession>
<organism evidence="2 3">
    <name type="scientific">Virgisporangium aliadipatigenens</name>
    <dbReference type="NCBI Taxonomy" id="741659"/>
    <lineage>
        <taxon>Bacteria</taxon>
        <taxon>Bacillati</taxon>
        <taxon>Actinomycetota</taxon>
        <taxon>Actinomycetes</taxon>
        <taxon>Micromonosporales</taxon>
        <taxon>Micromonosporaceae</taxon>
        <taxon>Virgisporangium</taxon>
    </lineage>
</organism>
<dbReference type="RefSeq" id="WP_239152742.1">
    <property type="nucleotide sequence ID" value="NZ_BOPF01000007.1"/>
</dbReference>
<dbReference type="Gene3D" id="3.40.50.1820">
    <property type="entry name" value="alpha/beta hydrolase"/>
    <property type="match status" value="1"/>
</dbReference>
<evidence type="ECO:0000259" key="1">
    <source>
        <dbReference type="Pfam" id="PF00561"/>
    </source>
</evidence>
<gene>
    <name evidence="2" type="ORF">Val02_23740</name>
</gene>
<dbReference type="EMBL" id="BOPF01000007">
    <property type="protein sequence ID" value="GIJ45488.1"/>
    <property type="molecule type" value="Genomic_DNA"/>
</dbReference>
<dbReference type="PANTHER" id="PTHR46438:SF11">
    <property type="entry name" value="LIPASE-RELATED"/>
    <property type="match status" value="1"/>
</dbReference>
<dbReference type="SUPFAM" id="SSF53474">
    <property type="entry name" value="alpha/beta-Hydrolases"/>
    <property type="match status" value="1"/>
</dbReference>
<dbReference type="PANTHER" id="PTHR46438">
    <property type="entry name" value="ALPHA/BETA-HYDROLASES SUPERFAMILY PROTEIN"/>
    <property type="match status" value="1"/>
</dbReference>
<protein>
    <submittedName>
        <fullName evidence="2">Hydrolase</fullName>
    </submittedName>
</protein>
<keyword evidence="2" id="KW-0378">Hydrolase</keyword>
<dbReference type="Pfam" id="PF00561">
    <property type="entry name" value="Abhydrolase_1"/>
    <property type="match status" value="1"/>
</dbReference>